<feature type="domain" description="Lysozyme inhibitor LprI-like N-terminal" evidence="2">
    <location>
        <begin position="252"/>
        <end position="332"/>
    </location>
</feature>
<dbReference type="Pfam" id="PF07007">
    <property type="entry name" value="LprI"/>
    <property type="match status" value="1"/>
</dbReference>
<proteinExistence type="predicted"/>
<dbReference type="RefSeq" id="WP_255911284.1">
    <property type="nucleotide sequence ID" value="NZ_JANFQO010000002.1"/>
</dbReference>
<evidence type="ECO:0000259" key="2">
    <source>
        <dbReference type="Pfam" id="PF07007"/>
    </source>
</evidence>
<gene>
    <name evidence="3" type="ORF">NM961_03405</name>
</gene>
<dbReference type="EMBL" id="JANFQO010000002">
    <property type="protein sequence ID" value="MCQ4163753.1"/>
    <property type="molecule type" value="Genomic_DNA"/>
</dbReference>
<name>A0ABT1QML6_9GAMM</name>
<comment type="caution">
    <text evidence="3">The sequence shown here is derived from an EMBL/GenBank/DDBJ whole genome shotgun (WGS) entry which is preliminary data.</text>
</comment>
<feature type="signal peptide" evidence="1">
    <location>
        <begin position="1"/>
        <end position="22"/>
    </location>
</feature>
<reference evidence="3" key="1">
    <citation type="submission" date="2022-07" db="EMBL/GenBank/DDBJ databases">
        <title>Tahibacter sp., a new gammaproteobacterium isolated from the silt sample collected at pig farm.</title>
        <authorList>
            <person name="Chen H."/>
        </authorList>
    </citation>
    <scope>NUCLEOTIDE SEQUENCE</scope>
    <source>
        <strain evidence="3">P2K</strain>
    </source>
</reference>
<organism evidence="3 4">
    <name type="scientific">Tahibacter harae</name>
    <dbReference type="NCBI Taxonomy" id="2963937"/>
    <lineage>
        <taxon>Bacteria</taxon>
        <taxon>Pseudomonadati</taxon>
        <taxon>Pseudomonadota</taxon>
        <taxon>Gammaproteobacteria</taxon>
        <taxon>Lysobacterales</taxon>
        <taxon>Rhodanobacteraceae</taxon>
        <taxon>Tahibacter</taxon>
    </lineage>
</organism>
<keyword evidence="4" id="KW-1185">Reference proteome</keyword>
<accession>A0ABT1QML6</accession>
<dbReference type="InterPro" id="IPR009739">
    <property type="entry name" value="LprI-like_N"/>
</dbReference>
<sequence length="340" mass="35828">MLRGMHAIAAAAALLAAGAAAADDSLSNPACAALEKIAIPAADQPDAAARERLGGCDSESLYYADGGKPDYADARLCAYLERDKGDELVFGGSAVLMMIYANGQGVTRNIPLAKRFACAVQGAPAELDGRLAHLDEMAKAGAKAETFDLCDDITSGYMMGFCASRGADAAKVDRDKRIAALSRNWSAADRAAFAKLRAAADAYFGAVVDGEVDLSGTARGAMAVGAREDLENSLVENLTAFERGDLPKDDATRFAAADKALNASYAAAMKAAKPVEGEDFSNLGTIRPEGIRAAERAWIKYRDAWVTFGARKYPAVNADAWRSHFTKEREAALRELAGGE</sequence>
<feature type="chain" id="PRO_5047096924" evidence="1">
    <location>
        <begin position="23"/>
        <end position="340"/>
    </location>
</feature>
<protein>
    <submittedName>
        <fullName evidence="3">Lysozyme inhibitor LprI family protein</fullName>
    </submittedName>
</protein>
<dbReference type="Gene3D" id="1.20.1270.180">
    <property type="match status" value="1"/>
</dbReference>
<evidence type="ECO:0000313" key="4">
    <source>
        <dbReference type="Proteomes" id="UP001165498"/>
    </source>
</evidence>
<evidence type="ECO:0000256" key="1">
    <source>
        <dbReference type="SAM" id="SignalP"/>
    </source>
</evidence>
<dbReference type="Proteomes" id="UP001165498">
    <property type="component" value="Unassembled WGS sequence"/>
</dbReference>
<keyword evidence="1" id="KW-0732">Signal</keyword>
<evidence type="ECO:0000313" key="3">
    <source>
        <dbReference type="EMBL" id="MCQ4163753.1"/>
    </source>
</evidence>